<feature type="transmembrane region" description="Helical" evidence="5">
    <location>
        <begin position="54"/>
        <end position="73"/>
    </location>
</feature>
<keyword evidence="4 5" id="KW-0472">Membrane</keyword>
<evidence type="ECO:0000256" key="5">
    <source>
        <dbReference type="SAM" id="Phobius"/>
    </source>
</evidence>
<organism evidence="7 8">
    <name type="scientific">Ligilactobacillus salivarius</name>
    <dbReference type="NCBI Taxonomy" id="1624"/>
    <lineage>
        <taxon>Bacteria</taxon>
        <taxon>Bacillati</taxon>
        <taxon>Bacillota</taxon>
        <taxon>Bacilli</taxon>
        <taxon>Lactobacillales</taxon>
        <taxon>Lactobacillaceae</taxon>
        <taxon>Ligilactobacillus</taxon>
    </lineage>
</organism>
<dbReference type="GO" id="GO:0016020">
    <property type="term" value="C:membrane"/>
    <property type="evidence" value="ECO:0007669"/>
    <property type="project" value="UniProtKB-SubCell"/>
</dbReference>
<feature type="transmembrane region" description="Helical" evidence="5">
    <location>
        <begin position="394"/>
        <end position="416"/>
    </location>
</feature>
<feature type="transmembrane region" description="Helical" evidence="5">
    <location>
        <begin position="108"/>
        <end position="127"/>
    </location>
</feature>
<evidence type="ECO:0000313" key="7">
    <source>
        <dbReference type="EMBL" id="MYY64575.1"/>
    </source>
</evidence>
<evidence type="ECO:0000259" key="6">
    <source>
        <dbReference type="Pfam" id="PF04932"/>
    </source>
</evidence>
<feature type="transmembrane region" description="Helical" evidence="5">
    <location>
        <begin position="85"/>
        <end position="102"/>
    </location>
</feature>
<feature type="transmembrane region" description="Helical" evidence="5">
    <location>
        <begin position="211"/>
        <end position="232"/>
    </location>
</feature>
<feature type="transmembrane region" description="Helical" evidence="5">
    <location>
        <begin position="139"/>
        <end position="164"/>
    </location>
</feature>
<feature type="domain" description="O-antigen ligase-related" evidence="6">
    <location>
        <begin position="243"/>
        <end position="370"/>
    </location>
</feature>
<feature type="transmembrane region" description="Helical" evidence="5">
    <location>
        <begin position="244"/>
        <end position="268"/>
    </location>
</feature>
<keyword evidence="3 5" id="KW-1133">Transmembrane helix</keyword>
<accession>A0A6N9IQW6</accession>
<dbReference type="EMBL" id="VSUB01000003">
    <property type="protein sequence ID" value="MYY64575.1"/>
    <property type="molecule type" value="Genomic_DNA"/>
</dbReference>
<protein>
    <recommendedName>
        <fullName evidence="6">O-antigen ligase-related domain-containing protein</fullName>
    </recommendedName>
</protein>
<comment type="caution">
    <text evidence="7">The sequence shown here is derived from an EMBL/GenBank/DDBJ whole genome shotgun (WGS) entry which is preliminary data.</text>
</comment>
<reference evidence="7 8" key="1">
    <citation type="journal article" date="2020" name="Food Funct.">
        <title>Screening of Lactobacillus salivarius strains from the feces of Chinese populations and the evaluation of their effects against intestinal inflammation in mice.</title>
        <authorList>
            <person name="Zhai Q."/>
            <person name="Shen X."/>
            <person name="Cen S."/>
            <person name="Zhang C."/>
            <person name="Tian F."/>
            <person name="Zhao J."/>
            <person name="Zhang H."/>
            <person name="Xue Y."/>
            <person name="Chen W."/>
        </authorList>
    </citation>
    <scope>NUCLEOTIDE SEQUENCE [LARGE SCALE GENOMIC DNA]</scope>
    <source>
        <strain evidence="7 8">FYNDL5_1.scaf</strain>
    </source>
</reference>
<keyword evidence="2 5" id="KW-0812">Transmembrane</keyword>
<gene>
    <name evidence="7" type="ORF">FYL25_03890</name>
</gene>
<sequence>MYKKFYRKKGRRMTFVRRLSLFKIDAKELWSFLFAIVLILDCRSMYGEMSITPSWWNMGLLFLLIISSAGLISTNRMSKYKLLKGLSFLIVITMYFLFYGLMKPDNLQNIVVYGSGFIIIFLTCYLIDEDDRKGLILKYRDIICVIAVVSLFFWISGSLLKILGPSGYIYSKWSGSYNMIAVPNYWYLFFEPQTSSLAGTFIQLLPRNSAIFTEGPMASLNFSIALMVTLFIEKNINVKKRNILIIAILSTLSATGYIYILLALGIKVLSNSNRNKISKLLYLVIGVILLLLTIYFTNFIIGQKLNNGMSGNLRLDDYLASLKAWKNAPFLGVGLGNDVYIYPYMNTMRAMVNMLGLSNSLFVFLAEGGIYFMFPMIIIYTYKIRTSISSKNYNYLYVIMSVIYFSILYIFVYQYVMFFLLNYIFIENGVKEEKNNYE</sequence>
<dbReference type="InterPro" id="IPR007016">
    <property type="entry name" value="O-antigen_ligase-rel_domated"/>
</dbReference>
<dbReference type="Proteomes" id="UP000471678">
    <property type="component" value="Unassembled WGS sequence"/>
</dbReference>
<dbReference type="Pfam" id="PF04932">
    <property type="entry name" value="Wzy_C"/>
    <property type="match status" value="1"/>
</dbReference>
<evidence type="ECO:0000256" key="4">
    <source>
        <dbReference type="ARBA" id="ARBA00023136"/>
    </source>
</evidence>
<evidence type="ECO:0000256" key="2">
    <source>
        <dbReference type="ARBA" id="ARBA00022692"/>
    </source>
</evidence>
<evidence type="ECO:0000313" key="8">
    <source>
        <dbReference type="Proteomes" id="UP000471678"/>
    </source>
</evidence>
<evidence type="ECO:0000256" key="3">
    <source>
        <dbReference type="ARBA" id="ARBA00022989"/>
    </source>
</evidence>
<proteinExistence type="predicted"/>
<feature type="transmembrane region" description="Helical" evidence="5">
    <location>
        <begin position="361"/>
        <end position="382"/>
    </location>
</feature>
<comment type="subcellular location">
    <subcellularLocation>
        <location evidence="1">Membrane</location>
        <topology evidence="1">Multi-pass membrane protein</topology>
    </subcellularLocation>
</comment>
<evidence type="ECO:0000256" key="1">
    <source>
        <dbReference type="ARBA" id="ARBA00004141"/>
    </source>
</evidence>
<dbReference type="AlphaFoldDB" id="A0A6N9IQW6"/>
<feature type="transmembrane region" description="Helical" evidence="5">
    <location>
        <begin position="280"/>
        <end position="301"/>
    </location>
</feature>
<name>A0A6N9IQW6_9LACO</name>